<dbReference type="Pfam" id="PF07690">
    <property type="entry name" value="MFS_1"/>
    <property type="match status" value="1"/>
</dbReference>
<keyword evidence="2" id="KW-1133">Transmembrane helix</keyword>
<evidence type="ECO:0000313" key="3">
    <source>
        <dbReference type="EMBL" id="QST84400.1"/>
    </source>
</evidence>
<evidence type="ECO:0000256" key="1">
    <source>
        <dbReference type="SAM" id="MobiDB-lite"/>
    </source>
</evidence>
<feature type="region of interest" description="Disordered" evidence="1">
    <location>
        <begin position="211"/>
        <end position="239"/>
    </location>
</feature>
<keyword evidence="2" id="KW-0472">Membrane</keyword>
<feature type="transmembrane region" description="Helical" evidence="2">
    <location>
        <begin position="105"/>
        <end position="123"/>
    </location>
</feature>
<feature type="transmembrane region" description="Helical" evidence="2">
    <location>
        <begin position="169"/>
        <end position="189"/>
    </location>
</feature>
<dbReference type="GeneID" id="66858959"/>
<dbReference type="Proteomes" id="UP000011074">
    <property type="component" value="Chromosome"/>
</dbReference>
<sequence length="395" mass="40066">MAGGRLPLTAFVVCLLLDTEVPARPAGRRHRLGPLTSAPLRRLLIADGLFVLAVTATDVLLPVYAKEHDAAVSTGACPSALSIGSVLGSLVLGTMPGFLARGPKLSVLLLVFAAGGGALALGAGLSPVAVLVLGPVAGLVLGSVFGTLRTVGSDLAQEGEVTGTMSWLTSLDMAGGAVGAAVFAHLAAAEGSRTALAWVPAVVLLSAPADWTARSPSPKQSRKSRRGAGLSRRPQPEPLRHLVREVGGRPAAVHGDDRVPVGGRLTADLRIPQLVPGQPLGQRGFRGPAAPADQGAHRDAAPGAQCGQAELRGGEQEDRLVGAGEQGRDLARQVAEPVHQDGPVGGHREQVLDLEGKGFGNHALSEPARLVGVAAVPQGAGRLVAGGVEVRVLPG</sequence>
<evidence type="ECO:0000256" key="2">
    <source>
        <dbReference type="SAM" id="Phobius"/>
    </source>
</evidence>
<dbReference type="InterPro" id="IPR011701">
    <property type="entry name" value="MFS"/>
</dbReference>
<dbReference type="SUPFAM" id="SSF103473">
    <property type="entry name" value="MFS general substrate transporter"/>
    <property type="match status" value="1"/>
</dbReference>
<dbReference type="EMBL" id="CP048261">
    <property type="protein sequence ID" value="QST84400.1"/>
    <property type="molecule type" value="Genomic_DNA"/>
</dbReference>
<feature type="region of interest" description="Disordered" evidence="1">
    <location>
        <begin position="275"/>
        <end position="305"/>
    </location>
</feature>
<dbReference type="InterPro" id="IPR036259">
    <property type="entry name" value="MFS_trans_sf"/>
</dbReference>
<protein>
    <submittedName>
        <fullName evidence="3">MFS transporter</fullName>
    </submittedName>
</protein>
<gene>
    <name evidence="3" type="ORF">SRIM_033290</name>
</gene>
<evidence type="ECO:0000313" key="4">
    <source>
        <dbReference type="Proteomes" id="UP000011074"/>
    </source>
</evidence>
<reference evidence="3" key="2">
    <citation type="submission" date="2020-01" db="EMBL/GenBank/DDBJ databases">
        <authorList>
            <person name="Algora L."/>
            <person name="Schniete J.K."/>
            <person name="MacFadyen A."/>
            <person name="Hoskisson P.A."/>
            <person name="Hunter I.S."/>
            <person name="Herron P.R."/>
        </authorList>
    </citation>
    <scope>NUCLEOTIDE SEQUENCE</scope>
    <source>
        <strain evidence="3">ATCC 10970</strain>
    </source>
</reference>
<organism evidence="3 4">
    <name type="scientific">Streptomyces rimosus subsp. rimosus (strain ATCC 10970 / DSM 40260 / JCM 4667 / NRRL 2234)</name>
    <dbReference type="NCBI Taxonomy" id="1265868"/>
    <lineage>
        <taxon>Bacteria</taxon>
        <taxon>Bacillati</taxon>
        <taxon>Actinomycetota</taxon>
        <taxon>Actinomycetes</taxon>
        <taxon>Kitasatosporales</taxon>
        <taxon>Streptomycetaceae</taxon>
        <taxon>Streptomyces</taxon>
    </lineage>
</organism>
<keyword evidence="2" id="KW-0812">Transmembrane</keyword>
<dbReference type="AlphaFoldDB" id="A0A8A1UW74"/>
<feature type="transmembrane region" description="Helical" evidence="2">
    <location>
        <begin position="71"/>
        <end position="93"/>
    </location>
</feature>
<accession>A0A8A1UW74</accession>
<dbReference type="Gene3D" id="1.20.1250.20">
    <property type="entry name" value="MFS general substrate transporter like domains"/>
    <property type="match status" value="1"/>
</dbReference>
<name>A0A8A1UW74_STRR1</name>
<proteinExistence type="predicted"/>
<reference evidence="3" key="1">
    <citation type="submission" date="2012-12" db="EMBL/GenBank/DDBJ databases">
        <authorList>
            <person name="Pethick F.E."/>
            <person name="MacFadyen A.C."/>
            <person name="Tang Z."/>
            <person name="Sangal V."/>
            <person name="Tze-Tze L."/>
            <person name="Chu J."/>
            <person name="Guo M."/>
            <person name="Kirby R."/>
            <person name="Hoskisson P.A."/>
            <person name="Herron P.R."/>
            <person name="Hunter I.S."/>
        </authorList>
    </citation>
    <scope>NUCLEOTIDE SEQUENCE</scope>
    <source>
        <strain evidence="3">ATCC 10970</strain>
    </source>
</reference>
<reference evidence="3" key="3">
    <citation type="journal article" date="2021" name="bioRxiv">
        <title>Bilateral symmetry of linear streptomycete chromosomes.</title>
        <authorList>
            <person name="Algora-Gallardo L."/>
            <person name="Schniete J.K."/>
            <person name="Mark D.R."/>
            <person name="Hunter I.S."/>
            <person name="Herron P.R."/>
        </authorList>
    </citation>
    <scope>NUCLEOTIDE SEQUENCE</scope>
    <source>
        <strain evidence="3">ATCC 10970</strain>
    </source>
</reference>
<feature type="transmembrane region" description="Helical" evidence="2">
    <location>
        <begin position="129"/>
        <end position="148"/>
    </location>
</feature>
<dbReference type="RefSeq" id="WP_050498803.1">
    <property type="nucleotide sequence ID" value="NZ_CP048261.1"/>
</dbReference>
<dbReference type="GO" id="GO:0022857">
    <property type="term" value="F:transmembrane transporter activity"/>
    <property type="evidence" value="ECO:0007669"/>
    <property type="project" value="InterPro"/>
</dbReference>
<feature type="transmembrane region" description="Helical" evidence="2">
    <location>
        <begin position="44"/>
        <end position="65"/>
    </location>
</feature>